<comment type="caution">
    <text evidence="9">The sequence shown here is derived from an EMBL/GenBank/DDBJ whole genome shotgun (WGS) entry which is preliminary data.</text>
</comment>
<dbReference type="Pfam" id="PF13462">
    <property type="entry name" value="Thioredoxin_4"/>
    <property type="match status" value="1"/>
</dbReference>
<dbReference type="InterPro" id="IPR012336">
    <property type="entry name" value="Thioredoxin-like_fold"/>
</dbReference>
<dbReference type="Proteomes" id="UP000567795">
    <property type="component" value="Unassembled WGS sequence"/>
</dbReference>
<feature type="domain" description="Thioredoxin-like fold" evidence="8">
    <location>
        <begin position="78"/>
        <end position="234"/>
    </location>
</feature>
<keyword evidence="9" id="KW-0413">Isomerase</keyword>
<dbReference type="Gene3D" id="3.40.30.10">
    <property type="entry name" value="Glutaredoxin"/>
    <property type="match status" value="1"/>
</dbReference>
<evidence type="ECO:0000256" key="5">
    <source>
        <dbReference type="ARBA" id="ARBA00023284"/>
    </source>
</evidence>
<keyword evidence="7" id="KW-0472">Membrane</keyword>
<keyword evidence="3" id="KW-0560">Oxidoreductase</keyword>
<evidence type="ECO:0000313" key="9">
    <source>
        <dbReference type="EMBL" id="NYI07150.1"/>
    </source>
</evidence>
<feature type="compositionally biased region" description="Basic and acidic residues" evidence="6">
    <location>
        <begin position="1"/>
        <end position="27"/>
    </location>
</feature>
<sequence>MSQKNRDGKRTARERMIEERQRQARREERRKRLLTVGAVVGVLVVAGVVGVVVQNIRSTPDGPVATPPGAVGEERTVIPVGPEGAPATLTVYEDFRCPACANFEGTFAETVNALQDEGLLRVEYHLASFIDRNVPGNGSKRAANAAACAQEAGHFREYHDVLYANQPAETDDAFGDNEHLIELAGQVDGLVTDEFRECVTGGRYAEWVTASQEEFDKSGYNSTPTVLLDGEQLGLGGLTPESLEERVREKAGA</sequence>
<evidence type="ECO:0000256" key="1">
    <source>
        <dbReference type="ARBA" id="ARBA00005791"/>
    </source>
</evidence>
<accession>A0A853A120</accession>
<dbReference type="EMBL" id="JACBZD010000001">
    <property type="protein sequence ID" value="NYI07150.1"/>
    <property type="molecule type" value="Genomic_DNA"/>
</dbReference>
<keyword evidence="7" id="KW-1133">Transmembrane helix</keyword>
<evidence type="ECO:0000256" key="3">
    <source>
        <dbReference type="ARBA" id="ARBA00023002"/>
    </source>
</evidence>
<dbReference type="RefSeq" id="WP_179815620.1">
    <property type="nucleotide sequence ID" value="NZ_JACBZD010000001.1"/>
</dbReference>
<keyword evidence="2" id="KW-0732">Signal</keyword>
<dbReference type="GO" id="GO:0016491">
    <property type="term" value="F:oxidoreductase activity"/>
    <property type="evidence" value="ECO:0007669"/>
    <property type="project" value="UniProtKB-KW"/>
</dbReference>
<evidence type="ECO:0000256" key="6">
    <source>
        <dbReference type="SAM" id="MobiDB-lite"/>
    </source>
</evidence>
<proteinExistence type="inferred from homology"/>
<dbReference type="SUPFAM" id="SSF52833">
    <property type="entry name" value="Thioredoxin-like"/>
    <property type="match status" value="1"/>
</dbReference>
<dbReference type="CDD" id="cd02972">
    <property type="entry name" value="DsbA_family"/>
    <property type="match status" value="1"/>
</dbReference>
<keyword evidence="5" id="KW-0676">Redox-active center</keyword>
<protein>
    <submittedName>
        <fullName evidence="9">Protein-disulfide isomerase</fullName>
    </submittedName>
</protein>
<organism evidence="9 10">
    <name type="scientific">Allostreptomyces psammosilenae</name>
    <dbReference type="NCBI Taxonomy" id="1892865"/>
    <lineage>
        <taxon>Bacteria</taxon>
        <taxon>Bacillati</taxon>
        <taxon>Actinomycetota</taxon>
        <taxon>Actinomycetes</taxon>
        <taxon>Kitasatosporales</taxon>
        <taxon>Streptomycetaceae</taxon>
        <taxon>Allostreptomyces</taxon>
    </lineage>
</organism>
<reference evidence="9 10" key="1">
    <citation type="submission" date="2020-07" db="EMBL/GenBank/DDBJ databases">
        <title>Sequencing the genomes of 1000 actinobacteria strains.</title>
        <authorList>
            <person name="Klenk H.-P."/>
        </authorList>
    </citation>
    <scope>NUCLEOTIDE SEQUENCE [LARGE SCALE GENOMIC DNA]</scope>
    <source>
        <strain evidence="9 10">DSM 42178</strain>
    </source>
</reference>
<dbReference type="InterPro" id="IPR036249">
    <property type="entry name" value="Thioredoxin-like_sf"/>
</dbReference>
<gene>
    <name evidence="9" type="ORF">FHU37_004093</name>
</gene>
<evidence type="ECO:0000256" key="7">
    <source>
        <dbReference type="SAM" id="Phobius"/>
    </source>
</evidence>
<dbReference type="AlphaFoldDB" id="A0A853A120"/>
<keyword evidence="4" id="KW-1015">Disulfide bond</keyword>
<keyword evidence="10" id="KW-1185">Reference proteome</keyword>
<keyword evidence="7" id="KW-0812">Transmembrane</keyword>
<evidence type="ECO:0000256" key="2">
    <source>
        <dbReference type="ARBA" id="ARBA00022729"/>
    </source>
</evidence>
<comment type="similarity">
    <text evidence="1">Belongs to the thioredoxin family. DsbA subfamily.</text>
</comment>
<feature type="region of interest" description="Disordered" evidence="6">
    <location>
        <begin position="1"/>
        <end position="28"/>
    </location>
</feature>
<evidence type="ECO:0000256" key="4">
    <source>
        <dbReference type="ARBA" id="ARBA00023157"/>
    </source>
</evidence>
<dbReference type="PANTHER" id="PTHR13887">
    <property type="entry name" value="GLUTATHIONE S-TRANSFERASE KAPPA"/>
    <property type="match status" value="1"/>
</dbReference>
<dbReference type="PANTHER" id="PTHR13887:SF14">
    <property type="entry name" value="DISULFIDE BOND FORMATION PROTEIN D"/>
    <property type="match status" value="1"/>
</dbReference>
<feature type="transmembrane region" description="Helical" evidence="7">
    <location>
        <begin position="33"/>
        <end position="53"/>
    </location>
</feature>
<name>A0A853A120_9ACTN</name>
<evidence type="ECO:0000313" key="10">
    <source>
        <dbReference type="Proteomes" id="UP000567795"/>
    </source>
</evidence>
<dbReference type="GO" id="GO:0016853">
    <property type="term" value="F:isomerase activity"/>
    <property type="evidence" value="ECO:0007669"/>
    <property type="project" value="UniProtKB-KW"/>
</dbReference>
<evidence type="ECO:0000259" key="8">
    <source>
        <dbReference type="Pfam" id="PF13462"/>
    </source>
</evidence>